<reference evidence="1" key="1">
    <citation type="submission" date="2020-11" db="EMBL/GenBank/DDBJ databases">
        <authorList>
            <person name="Tran Van P."/>
        </authorList>
    </citation>
    <scope>NUCLEOTIDE SEQUENCE</scope>
</reference>
<dbReference type="InterPro" id="IPR015943">
    <property type="entry name" value="WD40/YVTN_repeat-like_dom_sf"/>
</dbReference>
<feature type="non-terminal residue" evidence="1">
    <location>
        <position position="265"/>
    </location>
</feature>
<dbReference type="SUPFAM" id="SSF50978">
    <property type="entry name" value="WD40 repeat-like"/>
    <property type="match status" value="1"/>
</dbReference>
<dbReference type="InterPro" id="IPR036322">
    <property type="entry name" value="WD40_repeat_dom_sf"/>
</dbReference>
<protein>
    <submittedName>
        <fullName evidence="1">Uncharacterized protein</fullName>
    </submittedName>
</protein>
<dbReference type="Gene3D" id="2.130.10.10">
    <property type="entry name" value="YVTN repeat-like/Quinoprotein amine dehydrogenase"/>
    <property type="match status" value="1"/>
</dbReference>
<dbReference type="PROSITE" id="PS50082">
    <property type="entry name" value="WD_REPEATS_2"/>
    <property type="match status" value="1"/>
</dbReference>
<dbReference type="InterPro" id="IPR001680">
    <property type="entry name" value="WD40_rpt"/>
</dbReference>
<organism evidence="1">
    <name type="scientific">Cyprideis torosa</name>
    <dbReference type="NCBI Taxonomy" id="163714"/>
    <lineage>
        <taxon>Eukaryota</taxon>
        <taxon>Metazoa</taxon>
        <taxon>Ecdysozoa</taxon>
        <taxon>Arthropoda</taxon>
        <taxon>Crustacea</taxon>
        <taxon>Oligostraca</taxon>
        <taxon>Ostracoda</taxon>
        <taxon>Podocopa</taxon>
        <taxon>Podocopida</taxon>
        <taxon>Cytherocopina</taxon>
        <taxon>Cytheroidea</taxon>
        <taxon>Cytherideidae</taxon>
        <taxon>Cyprideis</taxon>
    </lineage>
</organism>
<gene>
    <name evidence="1" type="ORF">CTOB1V02_LOCUS13918</name>
</gene>
<feature type="non-terminal residue" evidence="1">
    <location>
        <position position="1"/>
    </location>
</feature>
<sequence>IDPIASVPAHADGVSALASLDGRRFLLTSSPQGTVRFWKEGCLGPAQKDTTNHYNIPKSGCRSVSLLEEGGVIWVLLGRENGEIVVLKESQEGLVEVWKSVQSKVGGKLCGVTWGPDSSSFVANHAKGQRIKNSLGRSSLYVRTGSEQEGGMDYTPSDSPRPEDSPTLCPHPTEFLVAELVLRAATFYHEQAGKWIGLTSAERIVTRKRRDQLCFSDHLPGASSVAFFLCPTENGLPIARILVGSRTGELYLLNCETLEVILRQK</sequence>
<name>A0A7R8WRZ6_9CRUS</name>
<proteinExistence type="predicted"/>
<dbReference type="AlphaFoldDB" id="A0A7R8WRZ6"/>
<evidence type="ECO:0000313" key="1">
    <source>
        <dbReference type="EMBL" id="CAD7236103.1"/>
    </source>
</evidence>
<dbReference type="EMBL" id="OB676555">
    <property type="protein sequence ID" value="CAD7236103.1"/>
    <property type="molecule type" value="Genomic_DNA"/>
</dbReference>
<accession>A0A7R8WRZ6</accession>